<accession>A0A6P1QV84</accession>
<dbReference type="InterPro" id="IPR024294">
    <property type="entry name" value="DUF3810"/>
</dbReference>
<dbReference type="EMBL" id="CP029149">
    <property type="protein sequence ID" value="QHN65719.1"/>
    <property type="molecule type" value="Genomic_DNA"/>
</dbReference>
<name>A0A6P1QV84_9FLAO</name>
<dbReference type="Proteomes" id="UP000464318">
    <property type="component" value="Chromosome"/>
</dbReference>
<dbReference type="OrthoDB" id="1048788at2"/>
<reference evidence="1 2" key="1">
    <citation type="submission" date="2018-04" db="EMBL/GenBank/DDBJ databases">
        <title>Characteristic and Complete Genome Sequencing of A Novel Member of Infective Endocarditis Causative Bacteria: Bergeyella cardium QL-PH.</title>
        <authorList>
            <person name="Pan H."/>
            <person name="Sun E."/>
            <person name="Zhang Y."/>
        </authorList>
    </citation>
    <scope>NUCLEOTIDE SEQUENCE [LARGE SCALE GENOMIC DNA]</scope>
    <source>
        <strain evidence="1 2">HPQL</strain>
    </source>
</reference>
<dbReference type="AlphaFoldDB" id="A0A6P1QV84"/>
<evidence type="ECO:0000313" key="2">
    <source>
        <dbReference type="Proteomes" id="UP000464318"/>
    </source>
</evidence>
<dbReference type="RefSeq" id="WP_160224447.1">
    <property type="nucleotide sequence ID" value="NZ_CP029149.1"/>
</dbReference>
<evidence type="ECO:0000313" key="1">
    <source>
        <dbReference type="EMBL" id="QHN65719.1"/>
    </source>
</evidence>
<proteinExistence type="predicted"/>
<organism evidence="1 2">
    <name type="scientific">Bergeyella cardium</name>
    <dbReference type="NCBI Taxonomy" id="1585976"/>
    <lineage>
        <taxon>Bacteria</taxon>
        <taxon>Pseudomonadati</taxon>
        <taxon>Bacteroidota</taxon>
        <taxon>Flavobacteriia</taxon>
        <taxon>Flavobacteriales</taxon>
        <taxon>Weeksellaceae</taxon>
        <taxon>Bergeyella</taxon>
    </lineage>
</organism>
<dbReference type="KEGG" id="bcad:DBX24_07405"/>
<sequence>MPIHKKRVWSIALLVQIALFYTLSKIGSAIYFFELLFEVQKEIHTKIFSLFPFSFGDTAYILLGIYILILMSGLSKPKKRKKSLLKLLITLNIFYFIYQIFWGMLYFQEPIINKLPEKQITTEELKQLSLKYLELCKKERERTKENTQGVFIIEDINALKLEIIELQKSLPKNLIDKKAIQSQSIKNSLYSPIMNYAGILGYYNPFSGEAQICSTQPDTYIPFTIAHEMAHQRGYAREQEAHFIAFLTGKEAKSASLRYSTYYFILKSLLKTLYDKHTDFVESVLESYSPAMKRDRAYELEFNAKYEGKAENFFRKANDIFLKTNQQEGVITYSYFLELFIRYESEQ</sequence>
<dbReference type="Pfam" id="PF12725">
    <property type="entry name" value="DUF3810"/>
    <property type="match status" value="1"/>
</dbReference>
<keyword evidence="2" id="KW-1185">Reference proteome</keyword>
<gene>
    <name evidence="1" type="ORF">DBX24_07405</name>
</gene>
<protein>
    <submittedName>
        <fullName evidence="1">DUF3810 family protein</fullName>
    </submittedName>
</protein>